<dbReference type="EMBL" id="JAENGZ010001351">
    <property type="protein sequence ID" value="KAG6948668.1"/>
    <property type="molecule type" value="Genomic_DNA"/>
</dbReference>
<dbReference type="GO" id="GO:0003676">
    <property type="term" value="F:nucleic acid binding"/>
    <property type="evidence" value="ECO:0007669"/>
    <property type="project" value="InterPro"/>
</dbReference>
<comment type="caution">
    <text evidence="2">The sequence shown here is derived from an EMBL/GenBank/DDBJ whole genome shotgun (WGS) entry which is preliminary data.</text>
</comment>
<dbReference type="OrthoDB" id="89633at2759"/>
<gene>
    <name evidence="2" type="ORF">JG687_00015333</name>
</gene>
<name>A0A8T1TW83_9STRA</name>
<evidence type="ECO:0000313" key="3">
    <source>
        <dbReference type="Proteomes" id="UP000688947"/>
    </source>
</evidence>
<dbReference type="InterPro" id="IPR004875">
    <property type="entry name" value="DDE_SF_endonuclease_dom"/>
</dbReference>
<proteinExistence type="predicted"/>
<feature type="non-terminal residue" evidence="2">
    <location>
        <position position="86"/>
    </location>
</feature>
<dbReference type="AlphaFoldDB" id="A0A8T1TW83"/>
<dbReference type="Pfam" id="PF03184">
    <property type="entry name" value="DDE_1"/>
    <property type="match status" value="1"/>
</dbReference>
<organism evidence="2 3">
    <name type="scientific">Phytophthora cactorum</name>
    <dbReference type="NCBI Taxonomy" id="29920"/>
    <lineage>
        <taxon>Eukaryota</taxon>
        <taxon>Sar</taxon>
        <taxon>Stramenopiles</taxon>
        <taxon>Oomycota</taxon>
        <taxon>Peronosporomycetes</taxon>
        <taxon>Peronosporales</taxon>
        <taxon>Peronosporaceae</taxon>
        <taxon>Phytophthora</taxon>
    </lineage>
</organism>
<protein>
    <recommendedName>
        <fullName evidence="1">DDE-1 domain-containing protein</fullName>
    </recommendedName>
</protein>
<feature type="domain" description="DDE-1" evidence="1">
    <location>
        <begin position="2"/>
        <end position="65"/>
    </location>
</feature>
<evidence type="ECO:0000259" key="1">
    <source>
        <dbReference type="Pfam" id="PF03184"/>
    </source>
</evidence>
<reference evidence="2" key="1">
    <citation type="submission" date="2021-01" db="EMBL/GenBank/DDBJ databases">
        <title>Phytophthora aleatoria, a newly-described species from Pinus radiata is distinct from Phytophthora cactorum isolates based on comparative genomics.</title>
        <authorList>
            <person name="Mcdougal R."/>
            <person name="Panda P."/>
            <person name="Williams N."/>
            <person name="Studholme D.J."/>
        </authorList>
    </citation>
    <scope>NUCLEOTIDE SEQUENCE</scope>
    <source>
        <strain evidence="2">NZFS 3830</strain>
    </source>
</reference>
<dbReference type="Proteomes" id="UP000688947">
    <property type="component" value="Unassembled WGS sequence"/>
</dbReference>
<dbReference type="VEuPathDB" id="FungiDB:PC110_g22898"/>
<accession>A0A8T1TW83</accession>
<sequence>ALYVDNLKCHVSDASSEDFASWGTELVSLPKSATTVLQPLDVGIMGPFKKRLRALALSYKLSSTQPNRLLALMKVPAAEKREVVAT</sequence>
<evidence type="ECO:0000313" key="2">
    <source>
        <dbReference type="EMBL" id="KAG6948668.1"/>
    </source>
</evidence>